<feature type="compositionally biased region" description="Low complexity" evidence="7">
    <location>
        <begin position="19"/>
        <end position="33"/>
    </location>
</feature>
<dbReference type="InterPro" id="IPR045127">
    <property type="entry name" value="TAF11-like"/>
</dbReference>
<evidence type="ECO:0000256" key="1">
    <source>
        <dbReference type="ARBA" id="ARBA00004123"/>
    </source>
</evidence>
<evidence type="ECO:0000256" key="6">
    <source>
        <dbReference type="ARBA" id="ARBA00072882"/>
    </source>
</evidence>
<reference evidence="9" key="1">
    <citation type="submission" date="2020-12" db="EMBL/GenBank/DDBJ databases">
        <title>Metabolic potential, ecology and presence of endohyphal bacteria is reflected in genomic diversity of Mucoromycotina.</title>
        <authorList>
            <person name="Muszewska A."/>
            <person name="Okrasinska A."/>
            <person name="Steczkiewicz K."/>
            <person name="Drgas O."/>
            <person name="Orlowska M."/>
            <person name="Perlinska-Lenart U."/>
            <person name="Aleksandrzak-Piekarczyk T."/>
            <person name="Szatraj K."/>
            <person name="Zielenkiewicz U."/>
            <person name="Pilsyk S."/>
            <person name="Malc E."/>
            <person name="Mieczkowski P."/>
            <person name="Kruszewska J.S."/>
            <person name="Biernat P."/>
            <person name="Pawlowska J."/>
        </authorList>
    </citation>
    <scope>NUCLEOTIDE SEQUENCE</scope>
    <source>
        <strain evidence="9">WA0000051536</strain>
    </source>
</reference>
<dbReference type="GO" id="GO:0005669">
    <property type="term" value="C:transcription factor TFIID complex"/>
    <property type="evidence" value="ECO:0007669"/>
    <property type="project" value="InterPro"/>
</dbReference>
<dbReference type="SUPFAM" id="SSF47113">
    <property type="entry name" value="Histone-fold"/>
    <property type="match status" value="1"/>
</dbReference>
<proteinExistence type="inferred from homology"/>
<keyword evidence="3" id="KW-0805">Transcription regulation</keyword>
<dbReference type="Gene3D" id="1.10.20.10">
    <property type="entry name" value="Histone, subunit A"/>
    <property type="match status" value="1"/>
</dbReference>
<dbReference type="FunFam" id="1.10.20.10:FF:000061">
    <property type="entry name" value="TFIID subunit"/>
    <property type="match status" value="1"/>
</dbReference>
<evidence type="ECO:0000256" key="7">
    <source>
        <dbReference type="SAM" id="MobiDB-lite"/>
    </source>
</evidence>
<evidence type="ECO:0000256" key="4">
    <source>
        <dbReference type="ARBA" id="ARBA00023163"/>
    </source>
</evidence>
<feature type="domain" description="TAFII28-like protein" evidence="8">
    <location>
        <begin position="133"/>
        <end position="218"/>
    </location>
</feature>
<dbReference type="PANTHER" id="PTHR13218:SF8">
    <property type="entry name" value="TRANSCRIPTION INITIATION FACTOR TFIID SUBUNIT 11"/>
    <property type="match status" value="1"/>
</dbReference>
<organism evidence="9 10">
    <name type="scientific">Umbelopsis vinacea</name>
    <dbReference type="NCBI Taxonomy" id="44442"/>
    <lineage>
        <taxon>Eukaryota</taxon>
        <taxon>Fungi</taxon>
        <taxon>Fungi incertae sedis</taxon>
        <taxon>Mucoromycota</taxon>
        <taxon>Mucoromycotina</taxon>
        <taxon>Umbelopsidomycetes</taxon>
        <taxon>Umbelopsidales</taxon>
        <taxon>Umbelopsidaceae</taxon>
        <taxon>Umbelopsis</taxon>
    </lineage>
</organism>
<dbReference type="InterPro" id="IPR009072">
    <property type="entry name" value="Histone-fold"/>
</dbReference>
<evidence type="ECO:0000313" key="9">
    <source>
        <dbReference type="EMBL" id="KAG2179525.1"/>
    </source>
</evidence>
<evidence type="ECO:0000259" key="8">
    <source>
        <dbReference type="Pfam" id="PF04719"/>
    </source>
</evidence>
<evidence type="ECO:0000256" key="3">
    <source>
        <dbReference type="ARBA" id="ARBA00023015"/>
    </source>
</evidence>
<keyword evidence="5" id="KW-0539">Nucleus</keyword>
<accession>A0A8H7UE14</accession>
<dbReference type="Proteomes" id="UP000612746">
    <property type="component" value="Unassembled WGS sequence"/>
</dbReference>
<name>A0A8H7UE14_9FUNG</name>
<sequence length="237" mass="26454">MNPNTSPVAPPGQIKRKSSTSSASNKTKAPSPSLKRAGSSAGKRVVKRNASTPPVRGISRDPSVGPSEADNDEIISERGSSQAPPNEEEKEKVAEEDAGEESEEETKDLGVDDFDIRMMIQSELDRRKQDMRLLMESFSDEQMARFEAWSRSGFNKNNVRKLVSQVLNQPCSPTMALAVAGFAKVFVGEIIEKAREVMSDLNEDGPMRPDHIREAYRQYKKETGLIPENNYQRRLLR</sequence>
<feature type="compositionally biased region" description="Acidic residues" evidence="7">
    <location>
        <begin position="96"/>
        <end position="106"/>
    </location>
</feature>
<keyword evidence="4" id="KW-0804">Transcription</keyword>
<evidence type="ECO:0000313" key="10">
    <source>
        <dbReference type="Proteomes" id="UP000612746"/>
    </source>
</evidence>
<dbReference type="CDD" id="cd08048">
    <property type="entry name" value="HFD_TAF11"/>
    <property type="match status" value="1"/>
</dbReference>
<dbReference type="EMBL" id="JAEPRA010000010">
    <property type="protein sequence ID" value="KAG2179525.1"/>
    <property type="molecule type" value="Genomic_DNA"/>
</dbReference>
<comment type="similarity">
    <text evidence="2">Belongs to the TAF11 family.</text>
</comment>
<dbReference type="PANTHER" id="PTHR13218">
    <property type="entry name" value="TRANSCRIPTION INITIATION FACTOR TFIID SUBUNIT 11-RELATED"/>
    <property type="match status" value="1"/>
</dbReference>
<dbReference type="AlphaFoldDB" id="A0A8H7UE14"/>
<dbReference type="Pfam" id="PF04719">
    <property type="entry name" value="TAFII28"/>
    <property type="match status" value="1"/>
</dbReference>
<evidence type="ECO:0000256" key="5">
    <source>
        <dbReference type="ARBA" id="ARBA00023242"/>
    </source>
</evidence>
<protein>
    <recommendedName>
        <fullName evidence="6">Transcription initiation factor TFIID subunit 11</fullName>
    </recommendedName>
</protein>
<keyword evidence="10" id="KW-1185">Reference proteome</keyword>
<gene>
    <name evidence="9" type="ORF">INT44_006372</name>
</gene>
<dbReference type="OrthoDB" id="28335at2759"/>
<dbReference type="GO" id="GO:0051123">
    <property type="term" value="P:RNA polymerase II preinitiation complex assembly"/>
    <property type="evidence" value="ECO:0007669"/>
    <property type="project" value="InterPro"/>
</dbReference>
<dbReference type="GO" id="GO:0046982">
    <property type="term" value="F:protein heterodimerization activity"/>
    <property type="evidence" value="ECO:0007669"/>
    <property type="project" value="InterPro"/>
</dbReference>
<dbReference type="InterPro" id="IPR006809">
    <property type="entry name" value="TAFII28_dom"/>
</dbReference>
<evidence type="ECO:0000256" key="2">
    <source>
        <dbReference type="ARBA" id="ARBA00009788"/>
    </source>
</evidence>
<comment type="caution">
    <text evidence="9">The sequence shown here is derived from an EMBL/GenBank/DDBJ whole genome shotgun (WGS) entry which is preliminary data.</text>
</comment>
<feature type="region of interest" description="Disordered" evidence="7">
    <location>
        <begin position="1"/>
        <end position="109"/>
    </location>
</feature>
<comment type="subcellular location">
    <subcellularLocation>
        <location evidence="1">Nucleus</location>
    </subcellularLocation>
</comment>
<dbReference type="GO" id="GO:0016251">
    <property type="term" value="F:RNA polymerase II general transcription initiation factor activity"/>
    <property type="evidence" value="ECO:0007669"/>
    <property type="project" value="TreeGrafter"/>
</dbReference>